<dbReference type="PANTHER" id="PTHR38765:SF1">
    <property type="entry name" value="DUF484 DOMAIN-CONTAINING PROTEIN"/>
    <property type="match status" value="1"/>
</dbReference>
<dbReference type="Pfam" id="PF04340">
    <property type="entry name" value="DUF484"/>
    <property type="match status" value="1"/>
</dbReference>
<accession>A0A839H5T9</accession>
<organism evidence="2 3">
    <name type="scientific">Thiospirillum jenense</name>
    <dbReference type="NCBI Taxonomy" id="1653858"/>
    <lineage>
        <taxon>Bacteria</taxon>
        <taxon>Pseudomonadati</taxon>
        <taxon>Pseudomonadota</taxon>
        <taxon>Gammaproteobacteria</taxon>
        <taxon>Chromatiales</taxon>
        <taxon>Chromatiaceae</taxon>
        <taxon>Thiospirillum</taxon>
    </lineage>
</organism>
<dbReference type="Proteomes" id="UP000548632">
    <property type="component" value="Unassembled WGS sequence"/>
</dbReference>
<dbReference type="EMBL" id="JABVCQ010000005">
    <property type="protein sequence ID" value="MBB1125263.1"/>
    <property type="molecule type" value="Genomic_DNA"/>
</dbReference>
<dbReference type="PANTHER" id="PTHR38765">
    <property type="entry name" value="DUF484 DOMAIN-CONTAINING PROTEIN"/>
    <property type="match status" value="1"/>
</dbReference>
<dbReference type="SUPFAM" id="SSF55781">
    <property type="entry name" value="GAF domain-like"/>
    <property type="match status" value="1"/>
</dbReference>
<sequence length="260" mass="29292">MKRTVRGSTADREERLVLRYLERNPDVFERHPDMIANLRIPHGDQGTVSLVERQLTLLRDQLQQERQRLRDLIERAQEYERLHQHLHQLTVHLITACDLTQVYDVLEVELRREFHAEAVVVKLFPLASDGKNTPPPTAELSVLSSDAMTRSFSEFIQLGHCLCGTLDTEQYQTLFGDLGDQLNSAALIPLRGDGLNGVLAIGSRDANRFTADLATDVLARLGEIASAKLSEMIQLNETAAPVPAADVEHRPQQLELPHRN</sequence>
<evidence type="ECO:0000313" key="3">
    <source>
        <dbReference type="Proteomes" id="UP000548632"/>
    </source>
</evidence>
<keyword evidence="1" id="KW-0175">Coiled coil</keyword>
<dbReference type="RefSeq" id="WP_182582454.1">
    <property type="nucleotide sequence ID" value="NZ_JABVCQ010000005.1"/>
</dbReference>
<proteinExistence type="predicted"/>
<dbReference type="Gene3D" id="3.30.450.40">
    <property type="match status" value="1"/>
</dbReference>
<dbReference type="InterPro" id="IPR029016">
    <property type="entry name" value="GAF-like_dom_sf"/>
</dbReference>
<evidence type="ECO:0000256" key="1">
    <source>
        <dbReference type="SAM" id="Coils"/>
    </source>
</evidence>
<reference evidence="2 3" key="1">
    <citation type="journal article" date="2020" name="Arch. Microbiol.">
        <title>The genome sequence of the giant phototrophic gammaproteobacterium Thiospirillum jenense gives insight into its physiological properties and phylogenetic relationships.</title>
        <authorList>
            <person name="Imhoff J.F."/>
            <person name="Meyer T.E."/>
            <person name="Kyndt J.A."/>
        </authorList>
    </citation>
    <scope>NUCLEOTIDE SEQUENCE [LARGE SCALE GENOMIC DNA]</scope>
    <source>
        <strain evidence="2 3">DSM 216</strain>
    </source>
</reference>
<keyword evidence="3" id="KW-1185">Reference proteome</keyword>
<gene>
    <name evidence="2" type="ORF">HUK38_03330</name>
</gene>
<feature type="coiled-coil region" evidence="1">
    <location>
        <begin position="48"/>
        <end position="89"/>
    </location>
</feature>
<protein>
    <submittedName>
        <fullName evidence="2">DUF484 family protein</fullName>
    </submittedName>
</protein>
<comment type="caution">
    <text evidence="2">The sequence shown here is derived from an EMBL/GenBank/DDBJ whole genome shotgun (WGS) entry which is preliminary data.</text>
</comment>
<name>A0A839H5T9_9GAMM</name>
<dbReference type="AlphaFoldDB" id="A0A839H5T9"/>
<evidence type="ECO:0000313" key="2">
    <source>
        <dbReference type="EMBL" id="MBB1125263.1"/>
    </source>
</evidence>
<dbReference type="InterPro" id="IPR007435">
    <property type="entry name" value="DUF484"/>
</dbReference>